<evidence type="ECO:0000313" key="2">
    <source>
        <dbReference type="Proteomes" id="UP000054217"/>
    </source>
</evidence>
<name>A0A0C3PXQ8_PISTI</name>
<gene>
    <name evidence="1" type="ORF">M404DRAFT_992024</name>
</gene>
<feature type="non-terminal residue" evidence="1">
    <location>
        <position position="1"/>
    </location>
</feature>
<dbReference type="HOGENOM" id="CLU_175962_0_0_1"/>
<evidence type="ECO:0000313" key="1">
    <source>
        <dbReference type="EMBL" id="KIO13799.1"/>
    </source>
</evidence>
<proteinExistence type="predicted"/>
<dbReference type="AlphaFoldDB" id="A0A0C3PXQ8"/>
<protein>
    <submittedName>
        <fullName evidence="1">Uncharacterized protein</fullName>
    </submittedName>
</protein>
<feature type="non-terminal residue" evidence="1">
    <location>
        <position position="77"/>
    </location>
</feature>
<sequence>ESHAGDLVADHHHVILHDCLRRQMCVDALHGHECTATCTMLLYVFRQLKHAWRGRCFAPVLQAATSQESSVADARAV</sequence>
<reference evidence="1 2" key="1">
    <citation type="submission" date="2014-04" db="EMBL/GenBank/DDBJ databases">
        <authorList>
            <consortium name="DOE Joint Genome Institute"/>
            <person name="Kuo A."/>
            <person name="Kohler A."/>
            <person name="Costa M.D."/>
            <person name="Nagy L.G."/>
            <person name="Floudas D."/>
            <person name="Copeland A."/>
            <person name="Barry K.W."/>
            <person name="Cichocki N."/>
            <person name="Veneault-Fourrey C."/>
            <person name="LaButti K."/>
            <person name="Lindquist E.A."/>
            <person name="Lipzen A."/>
            <person name="Lundell T."/>
            <person name="Morin E."/>
            <person name="Murat C."/>
            <person name="Sun H."/>
            <person name="Tunlid A."/>
            <person name="Henrissat B."/>
            <person name="Grigoriev I.V."/>
            <person name="Hibbett D.S."/>
            <person name="Martin F."/>
            <person name="Nordberg H.P."/>
            <person name="Cantor M.N."/>
            <person name="Hua S.X."/>
        </authorList>
    </citation>
    <scope>NUCLEOTIDE SEQUENCE [LARGE SCALE GENOMIC DNA]</scope>
    <source>
        <strain evidence="1 2">Marx 270</strain>
    </source>
</reference>
<accession>A0A0C3PXQ8</accession>
<reference evidence="2" key="2">
    <citation type="submission" date="2015-01" db="EMBL/GenBank/DDBJ databases">
        <title>Evolutionary Origins and Diversification of the Mycorrhizal Mutualists.</title>
        <authorList>
            <consortium name="DOE Joint Genome Institute"/>
            <consortium name="Mycorrhizal Genomics Consortium"/>
            <person name="Kohler A."/>
            <person name="Kuo A."/>
            <person name="Nagy L.G."/>
            <person name="Floudas D."/>
            <person name="Copeland A."/>
            <person name="Barry K.W."/>
            <person name="Cichocki N."/>
            <person name="Veneault-Fourrey C."/>
            <person name="LaButti K."/>
            <person name="Lindquist E.A."/>
            <person name="Lipzen A."/>
            <person name="Lundell T."/>
            <person name="Morin E."/>
            <person name="Murat C."/>
            <person name="Riley R."/>
            <person name="Ohm R."/>
            <person name="Sun H."/>
            <person name="Tunlid A."/>
            <person name="Henrissat B."/>
            <person name="Grigoriev I.V."/>
            <person name="Hibbett D.S."/>
            <person name="Martin F."/>
        </authorList>
    </citation>
    <scope>NUCLEOTIDE SEQUENCE [LARGE SCALE GENOMIC DNA]</scope>
    <source>
        <strain evidence="2">Marx 270</strain>
    </source>
</reference>
<organism evidence="1 2">
    <name type="scientific">Pisolithus tinctorius Marx 270</name>
    <dbReference type="NCBI Taxonomy" id="870435"/>
    <lineage>
        <taxon>Eukaryota</taxon>
        <taxon>Fungi</taxon>
        <taxon>Dikarya</taxon>
        <taxon>Basidiomycota</taxon>
        <taxon>Agaricomycotina</taxon>
        <taxon>Agaricomycetes</taxon>
        <taxon>Agaricomycetidae</taxon>
        <taxon>Boletales</taxon>
        <taxon>Sclerodermatineae</taxon>
        <taxon>Pisolithaceae</taxon>
        <taxon>Pisolithus</taxon>
    </lineage>
</organism>
<dbReference type="InParanoid" id="A0A0C3PXQ8"/>
<keyword evidence="2" id="KW-1185">Reference proteome</keyword>
<dbReference type="Proteomes" id="UP000054217">
    <property type="component" value="Unassembled WGS sequence"/>
</dbReference>
<dbReference type="EMBL" id="KN831945">
    <property type="protein sequence ID" value="KIO13799.1"/>
    <property type="molecule type" value="Genomic_DNA"/>
</dbReference>